<evidence type="ECO:0000313" key="2">
    <source>
        <dbReference type="Proteomes" id="UP000501812"/>
    </source>
</evidence>
<protein>
    <submittedName>
        <fullName evidence="1">Uncharacterized protein</fullName>
    </submittedName>
</protein>
<dbReference type="Proteomes" id="UP000501812">
    <property type="component" value="Chromosome"/>
</dbReference>
<dbReference type="EMBL" id="CP051774">
    <property type="protein sequence ID" value="QJE95884.1"/>
    <property type="molecule type" value="Genomic_DNA"/>
</dbReference>
<keyword evidence="2" id="KW-1185">Reference proteome</keyword>
<accession>A0A858RH58</accession>
<organism evidence="1 2">
    <name type="scientific">Luteolibacter luteus</name>
    <dbReference type="NCBI Taxonomy" id="2728835"/>
    <lineage>
        <taxon>Bacteria</taxon>
        <taxon>Pseudomonadati</taxon>
        <taxon>Verrucomicrobiota</taxon>
        <taxon>Verrucomicrobiia</taxon>
        <taxon>Verrucomicrobiales</taxon>
        <taxon>Verrucomicrobiaceae</taxon>
        <taxon>Luteolibacter</taxon>
    </lineage>
</organism>
<dbReference type="KEGG" id="luo:HHL09_08855"/>
<name>A0A858RH58_9BACT</name>
<proteinExistence type="predicted"/>
<dbReference type="AlphaFoldDB" id="A0A858RH58"/>
<evidence type="ECO:0000313" key="1">
    <source>
        <dbReference type="EMBL" id="QJE95884.1"/>
    </source>
</evidence>
<reference evidence="1 2" key="1">
    <citation type="submission" date="2020-04" db="EMBL/GenBank/DDBJ databases">
        <title>Luteolibacter sp. G-1-1-1 isolated from soil.</title>
        <authorList>
            <person name="Dahal R.H."/>
        </authorList>
    </citation>
    <scope>NUCLEOTIDE SEQUENCE [LARGE SCALE GENOMIC DNA]</scope>
    <source>
        <strain evidence="1 2">G-1-1-1</strain>
    </source>
</reference>
<sequence length="210" mass="23145">MISAPEAALKAFLSAPDWRSRLKHSLHGANIGPKMETYYAEFADGPIRPIAITAQLTRNDGESGVKLATFGVTTESHSKPIDVTLLETREGWKVDWETFVEFQNDHLAKFAGGQGSDTGAFHVEVRTTEITKFPGGENMAAYRLDLPWYEQSYFGFVETGSTTHRGLAAAVRPGNPIAPVLQLTRRRTADGKPYLEIMGIAASNWHPEPE</sequence>
<dbReference type="RefSeq" id="WP_169454197.1">
    <property type="nucleotide sequence ID" value="NZ_CP051774.1"/>
</dbReference>
<gene>
    <name evidence="1" type="ORF">HHL09_08855</name>
</gene>